<dbReference type="Proteomes" id="UP000287651">
    <property type="component" value="Unassembled WGS sequence"/>
</dbReference>
<accession>A0A426X486</accession>
<proteinExistence type="predicted"/>
<name>A0A426X486_ENSVE</name>
<reference evidence="1 2" key="1">
    <citation type="journal article" date="2014" name="Agronomy (Basel)">
        <title>A Draft Genome Sequence for Ensete ventricosum, the Drought-Tolerant Tree Against Hunger.</title>
        <authorList>
            <person name="Harrison J."/>
            <person name="Moore K.A."/>
            <person name="Paszkiewicz K."/>
            <person name="Jones T."/>
            <person name="Grant M."/>
            <person name="Ambacheew D."/>
            <person name="Muzemil S."/>
            <person name="Studholme D.J."/>
        </authorList>
    </citation>
    <scope>NUCLEOTIDE SEQUENCE [LARGE SCALE GENOMIC DNA]</scope>
</reference>
<gene>
    <name evidence="1" type="ORF">B296_00049238</name>
</gene>
<comment type="caution">
    <text evidence="1">The sequence shown here is derived from an EMBL/GenBank/DDBJ whole genome shotgun (WGS) entry which is preliminary data.</text>
</comment>
<dbReference type="AlphaFoldDB" id="A0A426X486"/>
<evidence type="ECO:0000313" key="2">
    <source>
        <dbReference type="Proteomes" id="UP000287651"/>
    </source>
</evidence>
<evidence type="ECO:0000313" key="1">
    <source>
        <dbReference type="EMBL" id="RRT34307.1"/>
    </source>
</evidence>
<protein>
    <submittedName>
        <fullName evidence="1">Uncharacterized protein</fullName>
    </submittedName>
</protein>
<sequence>MAESYRGRAAAAAWGEGMARHTTLLGVELGSVVSNHLHLGYQIDCRPGPSDGRDFLRSIVVAVNEIIQQ</sequence>
<dbReference type="EMBL" id="AMZH03027071">
    <property type="protein sequence ID" value="RRT34307.1"/>
    <property type="molecule type" value="Genomic_DNA"/>
</dbReference>
<organism evidence="1 2">
    <name type="scientific">Ensete ventricosum</name>
    <name type="common">Abyssinian banana</name>
    <name type="synonym">Musa ensete</name>
    <dbReference type="NCBI Taxonomy" id="4639"/>
    <lineage>
        <taxon>Eukaryota</taxon>
        <taxon>Viridiplantae</taxon>
        <taxon>Streptophyta</taxon>
        <taxon>Embryophyta</taxon>
        <taxon>Tracheophyta</taxon>
        <taxon>Spermatophyta</taxon>
        <taxon>Magnoliopsida</taxon>
        <taxon>Liliopsida</taxon>
        <taxon>Zingiberales</taxon>
        <taxon>Musaceae</taxon>
        <taxon>Ensete</taxon>
    </lineage>
</organism>